<keyword evidence="2" id="KW-1185">Reference proteome</keyword>
<reference evidence="1 2" key="1">
    <citation type="submission" date="2013-12" db="EMBL/GenBank/DDBJ databases">
        <title>Draft genome of the parsitic nematode Ancylostoma duodenale.</title>
        <authorList>
            <person name="Mitreva M."/>
        </authorList>
    </citation>
    <scope>NUCLEOTIDE SEQUENCE [LARGE SCALE GENOMIC DNA]</scope>
    <source>
        <strain evidence="1 2">Zhejiang</strain>
    </source>
</reference>
<dbReference type="Proteomes" id="UP000054047">
    <property type="component" value="Unassembled WGS sequence"/>
</dbReference>
<evidence type="ECO:0000313" key="2">
    <source>
        <dbReference type="Proteomes" id="UP000054047"/>
    </source>
</evidence>
<organism evidence="1 2">
    <name type="scientific">Ancylostoma duodenale</name>
    <dbReference type="NCBI Taxonomy" id="51022"/>
    <lineage>
        <taxon>Eukaryota</taxon>
        <taxon>Metazoa</taxon>
        <taxon>Ecdysozoa</taxon>
        <taxon>Nematoda</taxon>
        <taxon>Chromadorea</taxon>
        <taxon>Rhabditida</taxon>
        <taxon>Rhabditina</taxon>
        <taxon>Rhabditomorpha</taxon>
        <taxon>Strongyloidea</taxon>
        <taxon>Ancylostomatidae</taxon>
        <taxon>Ancylostomatinae</taxon>
        <taxon>Ancylostoma</taxon>
    </lineage>
</organism>
<dbReference type="EMBL" id="KN747687">
    <property type="protein sequence ID" value="KIH51087.1"/>
    <property type="molecule type" value="Genomic_DNA"/>
</dbReference>
<evidence type="ECO:0000313" key="1">
    <source>
        <dbReference type="EMBL" id="KIH51087.1"/>
    </source>
</evidence>
<dbReference type="AlphaFoldDB" id="A0A0C2CMU8"/>
<accession>A0A0C2CMU8</accession>
<protein>
    <submittedName>
        <fullName evidence="1">Uncharacterized protein</fullName>
    </submittedName>
</protein>
<name>A0A0C2CMU8_9BILA</name>
<dbReference type="OrthoDB" id="439917at2759"/>
<sequence length="80" mass="9135">MASSKRPAHNTHLPFKMISRAQCPLKLPKCPSRWTSVPINACVRCPVETVPNYGYEYVQWDSLPPNIVTRCEYISEASLR</sequence>
<gene>
    <name evidence="1" type="ORF">ANCDUO_18829</name>
</gene>
<proteinExistence type="predicted"/>